<reference evidence="2" key="2">
    <citation type="submission" date="2021-09" db="EMBL/GenBank/DDBJ databases">
        <authorList>
            <person name="Gilroy R."/>
        </authorList>
    </citation>
    <scope>NUCLEOTIDE SEQUENCE</scope>
    <source>
        <strain evidence="2">CHK193-16274</strain>
    </source>
</reference>
<organism evidence="2 3">
    <name type="scientific">Thomasclavelia spiroformis</name>
    <dbReference type="NCBI Taxonomy" id="29348"/>
    <lineage>
        <taxon>Bacteria</taxon>
        <taxon>Bacillati</taxon>
        <taxon>Bacillota</taxon>
        <taxon>Erysipelotrichia</taxon>
        <taxon>Erysipelotrichales</taxon>
        <taxon>Coprobacillaceae</taxon>
        <taxon>Thomasclavelia</taxon>
    </lineage>
</organism>
<reference evidence="2" key="1">
    <citation type="journal article" date="2021" name="PeerJ">
        <title>Extensive microbial diversity within the chicken gut microbiome revealed by metagenomics and culture.</title>
        <authorList>
            <person name="Gilroy R."/>
            <person name="Ravi A."/>
            <person name="Getino M."/>
            <person name="Pursley I."/>
            <person name="Horton D.L."/>
            <person name="Alikhan N.F."/>
            <person name="Baker D."/>
            <person name="Gharbi K."/>
            <person name="Hall N."/>
            <person name="Watson M."/>
            <person name="Adriaenssens E.M."/>
            <person name="Foster-Nyarko E."/>
            <person name="Jarju S."/>
            <person name="Secka A."/>
            <person name="Antonio M."/>
            <person name="Oren A."/>
            <person name="Chaudhuri R.R."/>
            <person name="La Ragione R."/>
            <person name="Hildebrand F."/>
            <person name="Pallen M.J."/>
        </authorList>
    </citation>
    <scope>NUCLEOTIDE SEQUENCE</scope>
    <source>
        <strain evidence="2">CHK193-16274</strain>
    </source>
</reference>
<keyword evidence="1" id="KW-0732">Signal</keyword>
<sequence length="148" mass="16710">MKKIIGILLCSAILLSGTAIVFASDTAEPNTVNNISIKKNNISETVDKKEPLARLQVITDKKEISKITSDNPKVKKYLEQNEPFAELEIIKDQNEIAKIWTENPDVKVLMQSKAYYLAYVKENDVRLRKTSLTSAVVNGFLHESSQDW</sequence>
<dbReference type="EMBL" id="DYWV01000293">
    <property type="protein sequence ID" value="HJF40978.1"/>
    <property type="molecule type" value="Genomic_DNA"/>
</dbReference>
<feature type="chain" id="PRO_5037323730" evidence="1">
    <location>
        <begin position="24"/>
        <end position="148"/>
    </location>
</feature>
<evidence type="ECO:0000313" key="2">
    <source>
        <dbReference type="EMBL" id="HJF40978.1"/>
    </source>
</evidence>
<dbReference type="Proteomes" id="UP000749320">
    <property type="component" value="Unassembled WGS sequence"/>
</dbReference>
<gene>
    <name evidence="2" type="ORF">K8V91_08650</name>
</gene>
<comment type="caution">
    <text evidence="2">The sequence shown here is derived from an EMBL/GenBank/DDBJ whole genome shotgun (WGS) entry which is preliminary data.</text>
</comment>
<evidence type="ECO:0000313" key="3">
    <source>
        <dbReference type="Proteomes" id="UP000749320"/>
    </source>
</evidence>
<name>A0A921GBZ5_9FIRM</name>
<proteinExistence type="predicted"/>
<feature type="signal peptide" evidence="1">
    <location>
        <begin position="1"/>
        <end position="23"/>
    </location>
</feature>
<feature type="non-terminal residue" evidence="2">
    <location>
        <position position="148"/>
    </location>
</feature>
<evidence type="ECO:0000256" key="1">
    <source>
        <dbReference type="SAM" id="SignalP"/>
    </source>
</evidence>
<protein>
    <submittedName>
        <fullName evidence="2">YdhR family protein</fullName>
    </submittedName>
</protein>
<dbReference type="AlphaFoldDB" id="A0A921GBZ5"/>
<accession>A0A921GBZ5</accession>